<evidence type="ECO:0000256" key="7">
    <source>
        <dbReference type="ARBA" id="ARBA00023065"/>
    </source>
</evidence>
<comment type="subcellular location">
    <subcellularLocation>
        <location evidence="9">Cell membrane</location>
        <topology evidence="9">Multi-pass membrane protein</topology>
    </subcellularLocation>
</comment>
<comment type="similarity">
    <text evidence="9">Belongs to the KdpA family.</text>
</comment>
<sequence>MSDTPAGLAQIGLLLALLAALYVPVGDYLAHVYTTSRHLAPERFVYRLCGVDPHREQTAAGYLRGVLAFSLLSVLVLYALQRLQNRLPLAVGMAPVDPATAWNTAVSFVTNTNWQTYAGESTMGHLTQMAGLAVQNFLSAAVGMAVAVALVRGLVRRRSEQLGNVWVDLTRTVVRVLLPLSFVAALLLVAGGAVQNLSGLTEHATLAGGTQTLPGGPIASQEAIKELGTNGGGPYNANSAHPFENPTAWTNLLEVLLLLLIPVCLTRTFGTMLARSGSGSRRHGLALLAAMGVIFGLVLAGLTAAEVAGHGIATQTAGAAMEGKEVRFGEWASALFAAATTATSTGAVNSMHDSFTAFGGGLALFNMLLGEIVPGGVGSGLYGILVLAMLTVFLGGLMIGRTPEYLGKRIGGREIKLIALYILTTPALVLVFTGIAMAVPATRDAMTNGGIHGFTEVLYAFASGANNNGSAFGGLNAATPFLSTTVGLAMLFGRFLPIVFVITLAGALARQRPAPVTSGTLPTDRPLFVGMLTATILIVTGLTFFPALALGPIAEGLS</sequence>
<organism evidence="10 11">
    <name type="scientific">Marinactinospora rubrisoli</name>
    <dbReference type="NCBI Taxonomy" id="2715399"/>
    <lineage>
        <taxon>Bacteria</taxon>
        <taxon>Bacillati</taxon>
        <taxon>Actinomycetota</taxon>
        <taxon>Actinomycetes</taxon>
        <taxon>Streptosporangiales</taxon>
        <taxon>Nocardiopsidaceae</taxon>
        <taxon>Marinactinospora</taxon>
    </lineage>
</organism>
<keyword evidence="11" id="KW-1185">Reference proteome</keyword>
<evidence type="ECO:0000256" key="2">
    <source>
        <dbReference type="ARBA" id="ARBA00022475"/>
    </source>
</evidence>
<protein>
    <recommendedName>
        <fullName evidence="9">Potassium-transporting ATPase potassium-binding subunit</fullName>
    </recommendedName>
    <alternativeName>
        <fullName evidence="9">ATP phosphohydrolase [potassium-transporting] A chain</fullName>
    </alternativeName>
    <alternativeName>
        <fullName evidence="9">Potassium-binding and translocating subunit A</fullName>
    </alternativeName>
    <alternativeName>
        <fullName evidence="9">Potassium-translocating ATPase A chain</fullName>
    </alternativeName>
</protein>
<keyword evidence="8 9" id="KW-0472">Membrane</keyword>
<keyword evidence="3 9" id="KW-0633">Potassium transport</keyword>
<dbReference type="PANTHER" id="PTHR30607">
    <property type="entry name" value="POTASSIUM-TRANSPORTING ATPASE A CHAIN"/>
    <property type="match status" value="1"/>
</dbReference>
<feature type="transmembrane region" description="Helical" evidence="9">
    <location>
        <begin position="6"/>
        <end position="30"/>
    </location>
</feature>
<dbReference type="HAMAP" id="MF_00275">
    <property type="entry name" value="KdpA"/>
    <property type="match status" value="1"/>
</dbReference>
<comment type="caution">
    <text evidence="10">The sequence shown here is derived from an EMBL/GenBank/DDBJ whole genome shotgun (WGS) entry which is preliminary data.</text>
</comment>
<evidence type="ECO:0000313" key="11">
    <source>
        <dbReference type="Proteomes" id="UP001596540"/>
    </source>
</evidence>
<feature type="transmembrane region" description="Helical" evidence="9">
    <location>
        <begin position="137"/>
        <end position="155"/>
    </location>
</feature>
<evidence type="ECO:0000256" key="5">
    <source>
        <dbReference type="ARBA" id="ARBA00022958"/>
    </source>
</evidence>
<feature type="transmembrane region" description="Helical" evidence="9">
    <location>
        <begin position="176"/>
        <end position="194"/>
    </location>
</feature>
<feature type="transmembrane region" description="Helical" evidence="9">
    <location>
        <begin position="62"/>
        <end position="80"/>
    </location>
</feature>
<dbReference type="PANTHER" id="PTHR30607:SF2">
    <property type="entry name" value="POTASSIUM-TRANSPORTING ATPASE POTASSIUM-BINDING SUBUNIT"/>
    <property type="match status" value="1"/>
</dbReference>
<comment type="function">
    <text evidence="9">Part of the high-affinity ATP-driven potassium transport (or Kdp) system, which catalyzes the hydrolysis of ATP coupled with the electrogenic transport of potassium into the cytoplasm. This subunit binds the extracellular potassium ions and delivers the ions to the membrane domain of KdpB through an intramembrane tunnel.</text>
</comment>
<keyword evidence="6 9" id="KW-1133">Transmembrane helix</keyword>
<accession>A0ABW2KEE4</accession>
<keyword evidence="7 9" id="KW-0406">Ion transport</keyword>
<dbReference type="RefSeq" id="WP_379870048.1">
    <property type="nucleotide sequence ID" value="NZ_JBHTBH010000003.1"/>
</dbReference>
<evidence type="ECO:0000256" key="8">
    <source>
        <dbReference type="ARBA" id="ARBA00023136"/>
    </source>
</evidence>
<feature type="transmembrane region" description="Helical" evidence="9">
    <location>
        <begin position="379"/>
        <end position="397"/>
    </location>
</feature>
<keyword evidence="1 9" id="KW-0813">Transport</keyword>
<evidence type="ECO:0000256" key="4">
    <source>
        <dbReference type="ARBA" id="ARBA00022692"/>
    </source>
</evidence>
<feature type="transmembrane region" description="Helical" evidence="9">
    <location>
        <begin position="418"/>
        <end position="439"/>
    </location>
</feature>
<evidence type="ECO:0000256" key="9">
    <source>
        <dbReference type="HAMAP-Rule" id="MF_00275"/>
    </source>
</evidence>
<proteinExistence type="inferred from homology"/>
<evidence type="ECO:0000313" key="10">
    <source>
        <dbReference type="EMBL" id="MFC7327640.1"/>
    </source>
</evidence>
<name>A0ABW2KEE4_9ACTN</name>
<gene>
    <name evidence="9 10" type="primary">kdpA</name>
    <name evidence="10" type="ORF">ACFQRF_07775</name>
</gene>
<dbReference type="Proteomes" id="UP001596540">
    <property type="component" value="Unassembled WGS sequence"/>
</dbReference>
<feature type="transmembrane region" description="Helical" evidence="9">
    <location>
        <begin position="527"/>
        <end position="549"/>
    </location>
</feature>
<reference evidence="11" key="1">
    <citation type="journal article" date="2019" name="Int. J. Syst. Evol. Microbiol.">
        <title>The Global Catalogue of Microorganisms (GCM) 10K type strain sequencing project: providing services to taxonomists for standard genome sequencing and annotation.</title>
        <authorList>
            <consortium name="The Broad Institute Genomics Platform"/>
            <consortium name="The Broad Institute Genome Sequencing Center for Infectious Disease"/>
            <person name="Wu L."/>
            <person name="Ma J."/>
        </authorList>
    </citation>
    <scope>NUCLEOTIDE SEQUENCE [LARGE SCALE GENOMIC DNA]</scope>
    <source>
        <strain evidence="11">CGMCC 4.7382</strain>
    </source>
</reference>
<dbReference type="NCBIfam" id="TIGR00680">
    <property type="entry name" value="kdpA"/>
    <property type="match status" value="1"/>
</dbReference>
<feature type="transmembrane region" description="Helical" evidence="9">
    <location>
        <begin position="285"/>
        <end position="308"/>
    </location>
</feature>
<dbReference type="InterPro" id="IPR004623">
    <property type="entry name" value="KdpA"/>
</dbReference>
<keyword evidence="5 9" id="KW-0630">Potassium</keyword>
<keyword evidence="2 9" id="KW-1003">Cell membrane</keyword>
<feature type="transmembrane region" description="Helical" evidence="9">
    <location>
        <begin position="486"/>
        <end position="507"/>
    </location>
</feature>
<evidence type="ECO:0000256" key="1">
    <source>
        <dbReference type="ARBA" id="ARBA00022448"/>
    </source>
</evidence>
<dbReference type="EMBL" id="JBHTBH010000003">
    <property type="protein sequence ID" value="MFC7327640.1"/>
    <property type="molecule type" value="Genomic_DNA"/>
</dbReference>
<comment type="subunit">
    <text evidence="9">The system is composed of three essential subunits: KdpA, KdpB and KdpC.</text>
</comment>
<feature type="transmembrane region" description="Helical" evidence="9">
    <location>
        <begin position="252"/>
        <end position="273"/>
    </location>
</feature>
<keyword evidence="4 9" id="KW-0812">Transmembrane</keyword>
<dbReference type="Pfam" id="PF03814">
    <property type="entry name" value="KdpA"/>
    <property type="match status" value="1"/>
</dbReference>
<dbReference type="PIRSF" id="PIRSF001294">
    <property type="entry name" value="K_ATPaseA"/>
    <property type="match status" value="1"/>
</dbReference>
<evidence type="ECO:0000256" key="3">
    <source>
        <dbReference type="ARBA" id="ARBA00022538"/>
    </source>
</evidence>
<evidence type="ECO:0000256" key="6">
    <source>
        <dbReference type="ARBA" id="ARBA00022989"/>
    </source>
</evidence>